<dbReference type="InterPro" id="IPR006680">
    <property type="entry name" value="Amidohydro-rel"/>
</dbReference>
<evidence type="ECO:0000313" key="3">
    <source>
        <dbReference type="EMBL" id="PSR34104.1"/>
    </source>
</evidence>
<evidence type="ECO:0000256" key="1">
    <source>
        <dbReference type="ARBA" id="ARBA00023239"/>
    </source>
</evidence>
<dbReference type="InterPro" id="IPR032465">
    <property type="entry name" value="ACMSD"/>
</dbReference>
<dbReference type="Pfam" id="PF04909">
    <property type="entry name" value="Amidohydro_2"/>
    <property type="match status" value="1"/>
</dbReference>
<feature type="domain" description="Amidohydrolase-related" evidence="2">
    <location>
        <begin position="8"/>
        <end position="282"/>
    </location>
</feature>
<keyword evidence="3" id="KW-0378">Hydrolase</keyword>
<evidence type="ECO:0000259" key="2">
    <source>
        <dbReference type="Pfam" id="PF04909"/>
    </source>
</evidence>
<evidence type="ECO:0000313" key="4">
    <source>
        <dbReference type="Proteomes" id="UP000242972"/>
    </source>
</evidence>
<name>A0A2T2XHZ0_9FIRM</name>
<dbReference type="Proteomes" id="UP000242972">
    <property type="component" value="Unassembled WGS sequence"/>
</dbReference>
<dbReference type="GO" id="GO:0005737">
    <property type="term" value="C:cytoplasm"/>
    <property type="evidence" value="ECO:0007669"/>
    <property type="project" value="TreeGrafter"/>
</dbReference>
<dbReference type="PANTHER" id="PTHR21240:SF28">
    <property type="entry name" value="ISO-OROTATE DECARBOXYLASE (EUROFUNG)"/>
    <property type="match status" value="1"/>
</dbReference>
<dbReference type="EMBL" id="PXYW01000012">
    <property type="protein sequence ID" value="PSR34104.1"/>
    <property type="molecule type" value="Genomic_DNA"/>
</dbReference>
<sequence length="282" mass="31706">MASDIRAIDAHVHLATAEWLEESMGPYIPSVEEYFHSTMAPKTLEEMVETYRQHRVMGILLAWDAERHTGRLGVSNQRIADIVREYPDVFWGFGSVDPVRTDAIDRVRALPELGLKGLKLHPTLQGFDPASPDFDEFFATAAELNLPLLVHVGTSGVGARKPGGQGLRIDVCQPMRLDAIAARHPELRILLAHVGWPWHLDAIAMALHKTNVYLDISGWRYKYLPPEVHREMKGRLQDQVLFGTDYPMFDLAQQLQDFEALELGQAVSAKILHQNALTFLGL</sequence>
<dbReference type="PANTHER" id="PTHR21240">
    <property type="entry name" value="2-AMINO-3-CARBOXYLMUCONATE-6-SEMIALDEHYDE DECARBOXYLASE"/>
    <property type="match status" value="1"/>
</dbReference>
<keyword evidence="1" id="KW-0456">Lyase</keyword>
<dbReference type="CDD" id="cd01292">
    <property type="entry name" value="metallo-dependent_hydrolases"/>
    <property type="match status" value="1"/>
</dbReference>
<dbReference type="GO" id="GO:0016831">
    <property type="term" value="F:carboxy-lyase activity"/>
    <property type="evidence" value="ECO:0007669"/>
    <property type="project" value="InterPro"/>
</dbReference>
<dbReference type="GO" id="GO:0019748">
    <property type="term" value="P:secondary metabolic process"/>
    <property type="evidence" value="ECO:0007669"/>
    <property type="project" value="TreeGrafter"/>
</dbReference>
<comment type="caution">
    <text evidence="3">The sequence shown here is derived from an EMBL/GenBank/DDBJ whole genome shotgun (WGS) entry which is preliminary data.</text>
</comment>
<proteinExistence type="predicted"/>
<reference evidence="3 4" key="1">
    <citation type="journal article" date="2014" name="BMC Genomics">
        <title>Comparison of environmental and isolate Sulfobacillus genomes reveals diverse carbon, sulfur, nitrogen, and hydrogen metabolisms.</title>
        <authorList>
            <person name="Justice N.B."/>
            <person name="Norman A."/>
            <person name="Brown C.T."/>
            <person name="Singh A."/>
            <person name="Thomas B.C."/>
            <person name="Banfield J.F."/>
        </authorList>
    </citation>
    <scope>NUCLEOTIDE SEQUENCE [LARGE SCALE GENOMIC DNA]</scope>
    <source>
        <strain evidence="3">AMDSBA4</strain>
    </source>
</reference>
<dbReference type="AlphaFoldDB" id="A0A2T2XHZ0"/>
<gene>
    <name evidence="3" type="ORF">C7B46_06810</name>
</gene>
<organism evidence="3 4">
    <name type="scientific">Sulfobacillus benefaciens</name>
    <dbReference type="NCBI Taxonomy" id="453960"/>
    <lineage>
        <taxon>Bacteria</taxon>
        <taxon>Bacillati</taxon>
        <taxon>Bacillota</taxon>
        <taxon>Clostridia</taxon>
        <taxon>Eubacteriales</taxon>
        <taxon>Clostridiales Family XVII. Incertae Sedis</taxon>
        <taxon>Sulfobacillus</taxon>
    </lineage>
</organism>
<accession>A0A2T2XHZ0</accession>
<dbReference type="SUPFAM" id="SSF51556">
    <property type="entry name" value="Metallo-dependent hydrolases"/>
    <property type="match status" value="1"/>
</dbReference>
<protein>
    <submittedName>
        <fullName evidence="3">Amidohydrolase</fullName>
    </submittedName>
</protein>
<dbReference type="InterPro" id="IPR032466">
    <property type="entry name" value="Metal_Hydrolase"/>
</dbReference>
<dbReference type="Gene3D" id="3.20.20.140">
    <property type="entry name" value="Metal-dependent hydrolases"/>
    <property type="match status" value="1"/>
</dbReference>
<dbReference type="GO" id="GO:0016787">
    <property type="term" value="F:hydrolase activity"/>
    <property type="evidence" value="ECO:0007669"/>
    <property type="project" value="UniProtKB-KW"/>
</dbReference>